<evidence type="ECO:0000313" key="2">
    <source>
        <dbReference type="Proteomes" id="UP000225740"/>
    </source>
</evidence>
<dbReference type="EMBL" id="NIZW01000009">
    <property type="protein sequence ID" value="PHQ34770.1"/>
    <property type="molecule type" value="Genomic_DNA"/>
</dbReference>
<protein>
    <submittedName>
        <fullName evidence="1">Uncharacterized protein</fullName>
    </submittedName>
</protein>
<organism evidence="1 2">
    <name type="scientific">Rhodopirellula bahusiensis</name>
    <dbReference type="NCBI Taxonomy" id="2014065"/>
    <lineage>
        <taxon>Bacteria</taxon>
        <taxon>Pseudomonadati</taxon>
        <taxon>Planctomycetota</taxon>
        <taxon>Planctomycetia</taxon>
        <taxon>Pirellulales</taxon>
        <taxon>Pirellulaceae</taxon>
        <taxon>Rhodopirellula</taxon>
    </lineage>
</organism>
<evidence type="ECO:0000313" key="1">
    <source>
        <dbReference type="EMBL" id="PHQ34770.1"/>
    </source>
</evidence>
<proteinExistence type="predicted"/>
<sequence>MKDTLMPNSTTTIYSDYDEFSKLIDSISVDDFDSQRRFYGPNNHKFGKLEIGNESLCHKDRAELSLCGTKKERSINKWLRNRTSSLDFGVQITDKHGKTHPIHVNSNDNVLNFFEDLRFGRRTWLKKMTNPKFAAHRSSQATFFFAGSSRPNDPETLVMIDIDCKSFGTLEGAMAFAQFLKKHFFPSLYIEVSTNGNGAHGFFVLEKCGLGADCINDLLLHRLQAWLRQVLNENDFDVENVEIKGTLPVIEWGESKYEVLDYRAGMLAKLPRIPTPEDEAALRETTLVSVDDLRSLPVVGERHEPKQSRPKQSSGLIASESITGKHIVEEELREIDGHYRAVAESLLDSHLLETSGRTKVTVEDVAIWLMLIKFFTENMNRDGSLPVERWREMWRALFQAGDINRSFCCQRFGIVRDYLSSLGLIAWEDESYRLGYINENGEYRKGKACKWKASDELMAMLQLPEICEAEEGEKERTSFIRTNLLNFFKSLTRHPQSETIKPVLVDPEASLRINPDEIARFITPFEEFMRLAA</sequence>
<dbReference type="Proteomes" id="UP000225740">
    <property type="component" value="Unassembled WGS sequence"/>
</dbReference>
<name>A0A2G1W7G7_9BACT</name>
<gene>
    <name evidence="1" type="ORF">CEE69_12900</name>
</gene>
<dbReference type="AlphaFoldDB" id="A0A2G1W7G7"/>
<accession>A0A2G1W7G7</accession>
<reference evidence="1 2" key="1">
    <citation type="submission" date="2017-06" db="EMBL/GenBank/DDBJ databases">
        <title>Description of Rhodopirellula bahusiensis sp. nov.</title>
        <authorList>
            <person name="Kizina J."/>
            <person name="Harder J."/>
        </authorList>
    </citation>
    <scope>NUCLEOTIDE SEQUENCE [LARGE SCALE GENOMIC DNA]</scope>
    <source>
        <strain evidence="1 2">SWK21</strain>
    </source>
</reference>
<comment type="caution">
    <text evidence="1">The sequence shown here is derived from an EMBL/GenBank/DDBJ whole genome shotgun (WGS) entry which is preliminary data.</text>
</comment>
<keyword evidence="2" id="KW-1185">Reference proteome</keyword>